<keyword evidence="1" id="KW-1133">Transmembrane helix</keyword>
<feature type="transmembrane region" description="Helical" evidence="1">
    <location>
        <begin position="63"/>
        <end position="83"/>
    </location>
</feature>
<comment type="caution">
    <text evidence="2">The sequence shown here is derived from an EMBL/GenBank/DDBJ whole genome shotgun (WGS) entry which is preliminary data.</text>
</comment>
<dbReference type="AlphaFoldDB" id="A0A923SKS1"/>
<dbReference type="Proteomes" id="UP000644115">
    <property type="component" value="Unassembled WGS sequence"/>
</dbReference>
<protein>
    <recommendedName>
        <fullName evidence="4">Stage III sporulation protein AG</fullName>
    </recommendedName>
</protein>
<organism evidence="2 3">
    <name type="scientific">Lentihominibacter faecis</name>
    <dbReference type="NCBI Taxonomy" id="2764712"/>
    <lineage>
        <taxon>Bacteria</taxon>
        <taxon>Bacillati</taxon>
        <taxon>Bacillota</taxon>
        <taxon>Clostridia</taxon>
        <taxon>Peptostreptococcales</taxon>
        <taxon>Anaerovoracaceae</taxon>
        <taxon>Lentihominibacter</taxon>
    </lineage>
</organism>
<name>A0A923SKS1_9FIRM</name>
<proteinExistence type="predicted"/>
<keyword evidence="1" id="KW-0812">Transmembrane</keyword>
<reference evidence="2" key="1">
    <citation type="submission" date="2020-08" db="EMBL/GenBank/DDBJ databases">
        <authorList>
            <person name="Liu C."/>
            <person name="Sun Q."/>
        </authorList>
    </citation>
    <scope>NUCLEOTIDE SEQUENCE</scope>
    <source>
        <strain evidence="2">BX16</strain>
    </source>
</reference>
<keyword evidence="3" id="KW-1185">Reference proteome</keyword>
<evidence type="ECO:0000256" key="1">
    <source>
        <dbReference type="SAM" id="Phobius"/>
    </source>
</evidence>
<accession>A0A923SKS1</accession>
<evidence type="ECO:0008006" key="4">
    <source>
        <dbReference type="Google" id="ProtNLM"/>
    </source>
</evidence>
<keyword evidence="1" id="KW-0472">Membrane</keyword>
<evidence type="ECO:0000313" key="2">
    <source>
        <dbReference type="EMBL" id="MBC5998463.1"/>
    </source>
</evidence>
<evidence type="ECO:0000313" key="3">
    <source>
        <dbReference type="Proteomes" id="UP000644115"/>
    </source>
</evidence>
<gene>
    <name evidence="2" type="ORF">H8876_00295</name>
</gene>
<sequence>MQSICRRLHRCRENQARRVSGKLQHTLCRNPGAYTGCLHNILNKEAKLLLEKWKNDPEKRDKLMKAAAVLIILAVIFLSFDVFTQNRDGRKQIIDSDGGTETELCSILSDIDGVGAVDVMLQYGEKDQVAGVIVTAEGAGNPVVKNDLIKAVMALFDISSANVEVFEKTSASDMEKDKEEKSNGQ</sequence>
<dbReference type="EMBL" id="JACRWC010000006">
    <property type="protein sequence ID" value="MBC5998463.1"/>
    <property type="molecule type" value="Genomic_DNA"/>
</dbReference>